<reference evidence="3 4" key="1">
    <citation type="journal article" date="2016" name="Sci. Rep.">
        <title>A novel ammonia-oxidizing archaeon from wastewater treatment plant: Its enrichment, physiological and genomic characteristics.</title>
        <authorList>
            <person name="Li Y."/>
            <person name="Ding K."/>
            <person name="Wen X."/>
            <person name="Zhang B."/>
            <person name="Shen B."/>
            <person name="Yang Y."/>
        </authorList>
    </citation>
    <scope>NUCLEOTIDE SEQUENCE [LARGE SCALE GENOMIC DNA]</scope>
    <source>
        <strain evidence="3 4">SAT1</strain>
    </source>
</reference>
<dbReference type="AlphaFoldDB" id="A0A3G1B110"/>
<dbReference type="GeneID" id="24875739"/>
<proteinExistence type="predicted"/>
<dbReference type="Gene3D" id="3.40.50.2020">
    <property type="match status" value="2"/>
</dbReference>
<keyword evidence="2 3" id="KW-0808">Transferase</keyword>
<accession>A0A3G1B110</accession>
<dbReference type="RefSeq" id="WP_048188668.1">
    <property type="nucleotide sequence ID" value="NZ_CP011097.1"/>
</dbReference>
<dbReference type="GO" id="GO:0016757">
    <property type="term" value="F:glycosyltransferase activity"/>
    <property type="evidence" value="ECO:0007669"/>
    <property type="project" value="UniProtKB-KW"/>
</dbReference>
<evidence type="ECO:0000256" key="2">
    <source>
        <dbReference type="ARBA" id="ARBA00022679"/>
    </source>
</evidence>
<dbReference type="SUPFAM" id="SSF53271">
    <property type="entry name" value="PRTase-like"/>
    <property type="match status" value="1"/>
</dbReference>
<evidence type="ECO:0000313" key="3">
    <source>
        <dbReference type="EMBL" id="AJZ75813.1"/>
    </source>
</evidence>
<dbReference type="CDD" id="cd06223">
    <property type="entry name" value="PRTases_typeI"/>
    <property type="match status" value="1"/>
</dbReference>
<dbReference type="PANTHER" id="PTHR43363">
    <property type="entry name" value="HYPOXANTHINE PHOSPHORIBOSYLTRANSFERASE"/>
    <property type="match status" value="1"/>
</dbReference>
<evidence type="ECO:0000313" key="4">
    <source>
        <dbReference type="Proteomes" id="UP000266745"/>
    </source>
</evidence>
<evidence type="ECO:0000256" key="1">
    <source>
        <dbReference type="ARBA" id="ARBA00022676"/>
    </source>
</evidence>
<gene>
    <name evidence="3" type="ORF">SU86_004915</name>
</gene>
<organism evidence="3 4">
    <name type="scientific">Candidatus Nitrosotenuis cloacae</name>
    <dbReference type="NCBI Taxonomy" id="1603555"/>
    <lineage>
        <taxon>Archaea</taxon>
        <taxon>Nitrososphaerota</taxon>
        <taxon>Candidatus Nitrosotenuis</taxon>
    </lineage>
</organism>
<dbReference type="KEGG" id="tah:SU86_004915"/>
<dbReference type="STRING" id="1603555.SU86_004915"/>
<dbReference type="InterPro" id="IPR000836">
    <property type="entry name" value="PRTase_dom"/>
</dbReference>
<dbReference type="Proteomes" id="UP000266745">
    <property type="component" value="Chromosome"/>
</dbReference>
<keyword evidence="1 3" id="KW-0328">Glycosyltransferase</keyword>
<dbReference type="OrthoDB" id="4952at2157"/>
<name>A0A3G1B110_9ARCH</name>
<dbReference type="PANTHER" id="PTHR43363:SF2">
    <property type="entry name" value="PHOSPHORIBOSYLTRANSFERASE"/>
    <property type="match status" value="1"/>
</dbReference>
<dbReference type="EMBL" id="CP011097">
    <property type="protein sequence ID" value="AJZ75813.1"/>
    <property type="molecule type" value="Genomic_DNA"/>
</dbReference>
<sequence>MKKGIVHDYKNWSEIESAITRLVEKLAAKKLQFRTISTISRGGLVPARLMADRLGIKQILVDSESVPADSLFVDDIYDSGETFRKIIQRADDPDSMVFATIYARRKQNYPKQLVYAELTRDTEYIVYPWDRFEHGMPYEAH</sequence>
<protein>
    <submittedName>
        <fullName evidence="3">Phosphoribosyltransferase</fullName>
    </submittedName>
</protein>
<keyword evidence="4" id="KW-1185">Reference proteome</keyword>
<dbReference type="InterPro" id="IPR029057">
    <property type="entry name" value="PRTase-like"/>
</dbReference>